<dbReference type="InterPro" id="IPR036388">
    <property type="entry name" value="WH-like_DNA-bd_sf"/>
</dbReference>
<keyword evidence="6" id="KW-1185">Reference proteome</keyword>
<feature type="domain" description="HTH luxR-type" evidence="4">
    <location>
        <begin position="195"/>
        <end position="260"/>
    </location>
</feature>
<organism evidence="5 6">
    <name type="scientific">Trinickia fusca</name>
    <dbReference type="NCBI Taxonomy" id="2419777"/>
    <lineage>
        <taxon>Bacteria</taxon>
        <taxon>Pseudomonadati</taxon>
        <taxon>Pseudomonadota</taxon>
        <taxon>Betaproteobacteria</taxon>
        <taxon>Burkholderiales</taxon>
        <taxon>Burkholderiaceae</taxon>
        <taxon>Trinickia</taxon>
    </lineage>
</organism>
<dbReference type="Gene3D" id="1.10.10.10">
    <property type="entry name" value="Winged helix-like DNA-binding domain superfamily/Winged helix DNA-binding domain"/>
    <property type="match status" value="1"/>
</dbReference>
<dbReference type="GO" id="GO:0006355">
    <property type="term" value="P:regulation of DNA-templated transcription"/>
    <property type="evidence" value="ECO:0007669"/>
    <property type="project" value="InterPro"/>
</dbReference>
<name>A0A494XLK1_9BURK</name>
<evidence type="ECO:0000256" key="3">
    <source>
        <dbReference type="ARBA" id="ARBA00023163"/>
    </source>
</evidence>
<dbReference type="AlphaFoldDB" id="A0A494XLK1"/>
<accession>A0A494XLK1</accession>
<evidence type="ECO:0000256" key="2">
    <source>
        <dbReference type="ARBA" id="ARBA00023125"/>
    </source>
</evidence>
<dbReference type="GO" id="GO:0003677">
    <property type="term" value="F:DNA binding"/>
    <property type="evidence" value="ECO:0007669"/>
    <property type="project" value="UniProtKB-KW"/>
</dbReference>
<dbReference type="SUPFAM" id="SSF75516">
    <property type="entry name" value="Pheromone-binding domain of LuxR-like quorum-sensing transcription factors"/>
    <property type="match status" value="1"/>
</dbReference>
<dbReference type="EMBL" id="RBZV01000002">
    <property type="protein sequence ID" value="RKP50622.1"/>
    <property type="molecule type" value="Genomic_DNA"/>
</dbReference>
<evidence type="ECO:0000313" key="5">
    <source>
        <dbReference type="EMBL" id="RKP50622.1"/>
    </source>
</evidence>
<proteinExistence type="predicted"/>
<keyword evidence="1" id="KW-0805">Transcription regulation</keyword>
<dbReference type="Proteomes" id="UP000280434">
    <property type="component" value="Unassembled WGS sequence"/>
</dbReference>
<comment type="caution">
    <text evidence="5">The sequence shown here is derived from an EMBL/GenBank/DDBJ whole genome shotgun (WGS) entry which is preliminary data.</text>
</comment>
<dbReference type="SUPFAM" id="SSF46894">
    <property type="entry name" value="C-terminal effector domain of the bipartite response regulators"/>
    <property type="match status" value="1"/>
</dbReference>
<dbReference type="PROSITE" id="PS50043">
    <property type="entry name" value="HTH_LUXR_2"/>
    <property type="match status" value="1"/>
</dbReference>
<dbReference type="RefSeq" id="WP_121276561.1">
    <property type="nucleotide sequence ID" value="NZ_RBZV01000002.1"/>
</dbReference>
<keyword evidence="2 5" id="KW-0238">DNA-binding</keyword>
<dbReference type="SMART" id="SM00421">
    <property type="entry name" value="HTH_LUXR"/>
    <property type="match status" value="1"/>
</dbReference>
<protein>
    <submittedName>
        <fullName evidence="5">DNA-binding response regulator</fullName>
    </submittedName>
</protein>
<keyword evidence="3" id="KW-0804">Transcription</keyword>
<evidence type="ECO:0000313" key="6">
    <source>
        <dbReference type="Proteomes" id="UP000280434"/>
    </source>
</evidence>
<dbReference type="InterPro" id="IPR016032">
    <property type="entry name" value="Sig_transdc_resp-reg_C-effctor"/>
</dbReference>
<sequence length="263" mass="29880">MTPDDGFPTVVWFTQTEALAYLQQIDPAADLERHTAELLECRTRLRQVGFRTLNYIAYEMIGRRMLRAYSLRDLSNVSFARAYLKEKLYETDPRYIGMRQNGLPSIWQADQLNVKESDMSDPRVRLLSASLRAHGMNCGLIMNLSAFHSDLRVAVSMTSEASHTEWIDDRAIGGALAVALTVHRFMQPYIDACVRRARAITLTDEQAAVLGRLVTGLSDQEIADATSTSLHRVSYHVKMLQKVFNVENRAQLVYMAARLAWKH</sequence>
<dbReference type="Pfam" id="PF03472">
    <property type="entry name" value="Autoind_bind"/>
    <property type="match status" value="1"/>
</dbReference>
<dbReference type="InterPro" id="IPR005143">
    <property type="entry name" value="TF_LuxR_autoind-bd_dom"/>
</dbReference>
<evidence type="ECO:0000259" key="4">
    <source>
        <dbReference type="PROSITE" id="PS50043"/>
    </source>
</evidence>
<dbReference type="InterPro" id="IPR036693">
    <property type="entry name" value="TF_LuxR_autoind-bd_dom_sf"/>
</dbReference>
<dbReference type="Pfam" id="PF00196">
    <property type="entry name" value="GerE"/>
    <property type="match status" value="1"/>
</dbReference>
<evidence type="ECO:0000256" key="1">
    <source>
        <dbReference type="ARBA" id="ARBA00023015"/>
    </source>
</evidence>
<reference evidence="5 6" key="1">
    <citation type="submission" date="2018-10" db="EMBL/GenBank/DDBJ databases">
        <title>Paraburkholderia sp. 7MK8-2, isolated from soil.</title>
        <authorList>
            <person name="Gao Z.-H."/>
            <person name="Qiu L.-H."/>
        </authorList>
    </citation>
    <scope>NUCLEOTIDE SEQUENCE [LARGE SCALE GENOMIC DNA]</scope>
    <source>
        <strain evidence="5 6">7MK8-2</strain>
    </source>
</reference>
<dbReference type="Gene3D" id="3.30.450.80">
    <property type="entry name" value="Transcription factor LuxR-like, autoinducer-binding domain"/>
    <property type="match status" value="1"/>
</dbReference>
<dbReference type="InterPro" id="IPR000792">
    <property type="entry name" value="Tscrpt_reg_LuxR_C"/>
</dbReference>
<gene>
    <name evidence="5" type="ORF">D7S89_05840</name>
</gene>
<dbReference type="OrthoDB" id="9021352at2"/>